<keyword evidence="6 11" id="KW-0274">FAD</keyword>
<keyword evidence="9" id="KW-0443">Lipid metabolism</keyword>
<dbReference type="InterPro" id="IPR006091">
    <property type="entry name" value="Acyl-CoA_Oxase/DH_mid-dom"/>
</dbReference>
<keyword evidence="7" id="KW-0276">Fatty acid metabolism</keyword>
<evidence type="ECO:0000259" key="15">
    <source>
        <dbReference type="Pfam" id="PF22924"/>
    </source>
</evidence>
<evidence type="ECO:0000256" key="1">
    <source>
        <dbReference type="ARBA" id="ARBA00001974"/>
    </source>
</evidence>
<dbReference type="PIRSF" id="PIRSF000168">
    <property type="entry name" value="Acyl-CoA_oxidase"/>
    <property type="match status" value="1"/>
</dbReference>
<comment type="similarity">
    <text evidence="4 11">Belongs to the acyl-CoA oxidase family.</text>
</comment>
<dbReference type="GO" id="GO:0016402">
    <property type="term" value="F:pristanoyl-CoA oxidase activity"/>
    <property type="evidence" value="ECO:0007669"/>
    <property type="project" value="TreeGrafter"/>
</dbReference>
<feature type="binding site" evidence="12">
    <location>
        <position position="148"/>
    </location>
    <ligand>
        <name>FAD</name>
        <dbReference type="ChEBI" id="CHEBI:57692"/>
    </ligand>
</feature>
<evidence type="ECO:0000313" key="17">
    <source>
        <dbReference type="RefSeq" id="XP_018014584.1"/>
    </source>
</evidence>
<dbReference type="SUPFAM" id="SSF56645">
    <property type="entry name" value="Acyl-CoA dehydrogenase NM domain-like"/>
    <property type="match status" value="1"/>
</dbReference>
<evidence type="ECO:0000256" key="2">
    <source>
        <dbReference type="ARBA" id="ARBA00004275"/>
    </source>
</evidence>
<accession>A0A8B7NLN8</accession>
<evidence type="ECO:0000256" key="3">
    <source>
        <dbReference type="ARBA" id="ARBA00005189"/>
    </source>
</evidence>
<evidence type="ECO:0000256" key="7">
    <source>
        <dbReference type="ARBA" id="ARBA00022832"/>
    </source>
</evidence>
<feature type="domain" description="Acyl-CoA oxidase C-terminal" evidence="13">
    <location>
        <begin position="431"/>
        <end position="597"/>
    </location>
</feature>
<dbReference type="FunFam" id="2.40.110.10:FF:000005">
    <property type="entry name" value="Acyl-coenzyme A oxidase"/>
    <property type="match status" value="1"/>
</dbReference>
<keyword evidence="10" id="KW-0576">Peroxisome</keyword>
<evidence type="ECO:0000256" key="12">
    <source>
        <dbReference type="PIRSR" id="PIRSR000168-2"/>
    </source>
</evidence>
<dbReference type="AlphaFoldDB" id="A0A8B7NLN8"/>
<dbReference type="Pfam" id="PF22924">
    <property type="entry name" value="ACOX_C_alpha1"/>
    <property type="match status" value="1"/>
</dbReference>
<dbReference type="Pfam" id="PF01756">
    <property type="entry name" value="ACOX"/>
    <property type="match status" value="1"/>
</dbReference>
<dbReference type="Gene3D" id="1.20.140.10">
    <property type="entry name" value="Butyryl-CoA Dehydrogenase, subunit A, domain 3"/>
    <property type="match status" value="2"/>
</dbReference>
<dbReference type="FunFam" id="1.20.140.10:FF:000010">
    <property type="entry name" value="Acyl-coenzyme A oxidase"/>
    <property type="match status" value="1"/>
</dbReference>
<evidence type="ECO:0000256" key="6">
    <source>
        <dbReference type="ARBA" id="ARBA00022827"/>
    </source>
</evidence>
<dbReference type="PANTHER" id="PTHR10909:SF390">
    <property type="entry name" value="PEROXISOMAL ACYL-COENZYME A OXIDASE 3"/>
    <property type="match status" value="1"/>
</dbReference>
<dbReference type="InterPro" id="IPR036250">
    <property type="entry name" value="AcylCo_DH-like_C"/>
</dbReference>
<dbReference type="PANTHER" id="PTHR10909">
    <property type="entry name" value="ELECTRON TRANSPORT OXIDOREDUCTASE"/>
    <property type="match status" value="1"/>
</dbReference>
<evidence type="ECO:0000256" key="8">
    <source>
        <dbReference type="ARBA" id="ARBA00023002"/>
    </source>
</evidence>
<comment type="pathway">
    <text evidence="3">Lipid metabolism.</text>
</comment>
<comment type="subcellular location">
    <subcellularLocation>
        <location evidence="2">Peroxisome</location>
    </subcellularLocation>
</comment>
<sequence length="608" mass="67698">MALSSADTSPLYEERKRASFDSEELKTFLDPSEIIEFKERLYKFMQEEPSFAHLSPEASHAEQKLATYHRTVALLNARFSALEDYLLDPRKPAVAVMCLGEYDWSLIARSGLLVRFIQSGILGLGTERHRHLVSKLENLEIGGAFCLTEIGHGTNTKGMRTEARYDPATESFVLHTPDFEAAKCWAGNLGETCTHGLVFAQLYTADGACHGLHCFVVPLRDPATLKTFPGVTIANMGRKHGLNGVDNGVMLLDHYRIPRENLLNRTGDVTPSGQYVSPFKDPSKRFGASLGNLSAGRVSIISFGVVNMRKALTIAVRYSAVRRQFGPPSADEEIPVLDYPLHQWRLFPYLACAYLLDHFSKTFSDHYANFTMTMMGREDPDLMAEFGQEIHALSSCGKPLSGWLARDCIQECREACGGHGYLSGVGVTCKRLLECLARELCALTAQDAVALTSTDAFTVRNNTQVFRAHPLAVVHFHVVMLLWYEQLLQSCNNHKLLLPLRRLWALYGATQVLNLMQFSHAGVPPLTVRCLQAHVTRLCAALRPDAVPLVDAVAPPDFCLNSVLGRHDGRVYEHLKEAMLGPPGATERPEYWQQMTYPPRNLVPLAKL</sequence>
<feature type="domain" description="Acyl-CoA oxidase C-alpha1" evidence="15">
    <location>
        <begin position="291"/>
        <end position="426"/>
    </location>
</feature>
<evidence type="ECO:0000256" key="10">
    <source>
        <dbReference type="ARBA" id="ARBA00023140"/>
    </source>
</evidence>
<feature type="domain" description="Acyl-CoA oxidase/dehydrogenase middle" evidence="14">
    <location>
        <begin position="144"/>
        <end position="252"/>
    </location>
</feature>
<comment type="cofactor">
    <cofactor evidence="1">
        <name>FAD</name>
        <dbReference type="ChEBI" id="CHEBI:57692"/>
    </cofactor>
</comment>
<name>A0A8B7NLN8_HYAAZ</name>
<evidence type="ECO:0000313" key="16">
    <source>
        <dbReference type="Proteomes" id="UP000694843"/>
    </source>
</evidence>
<feature type="binding site" evidence="12">
    <location>
        <position position="187"/>
    </location>
    <ligand>
        <name>FAD</name>
        <dbReference type="ChEBI" id="CHEBI:57692"/>
    </ligand>
</feature>
<dbReference type="Pfam" id="PF02770">
    <property type="entry name" value="Acyl-CoA_dh_M"/>
    <property type="match status" value="1"/>
</dbReference>
<reference evidence="17" key="1">
    <citation type="submission" date="2025-08" db="UniProtKB">
        <authorList>
            <consortium name="RefSeq"/>
        </authorList>
    </citation>
    <scope>IDENTIFICATION</scope>
    <source>
        <tissue evidence="17">Whole organism</tissue>
    </source>
</reference>
<dbReference type="Gene3D" id="2.40.110.10">
    <property type="entry name" value="Butyryl-CoA Dehydrogenase, subunit A, domain 2"/>
    <property type="match status" value="1"/>
</dbReference>
<dbReference type="GO" id="GO:0033540">
    <property type="term" value="P:fatty acid beta-oxidation using acyl-CoA oxidase"/>
    <property type="evidence" value="ECO:0007669"/>
    <property type="project" value="TreeGrafter"/>
</dbReference>
<keyword evidence="8" id="KW-0560">Oxidoreductase</keyword>
<dbReference type="SUPFAM" id="SSF47203">
    <property type="entry name" value="Acyl-CoA dehydrogenase C-terminal domain-like"/>
    <property type="match status" value="2"/>
</dbReference>
<evidence type="ECO:0000256" key="9">
    <source>
        <dbReference type="ARBA" id="ARBA00023098"/>
    </source>
</evidence>
<proteinExistence type="inferred from homology"/>
<dbReference type="InterPro" id="IPR002655">
    <property type="entry name" value="Acyl-CoA_oxidase_C"/>
</dbReference>
<dbReference type="GO" id="GO:0071949">
    <property type="term" value="F:FAD binding"/>
    <property type="evidence" value="ECO:0007669"/>
    <property type="project" value="InterPro"/>
</dbReference>
<evidence type="ECO:0000256" key="11">
    <source>
        <dbReference type="PIRNR" id="PIRNR000168"/>
    </source>
</evidence>
<dbReference type="GO" id="GO:0055088">
    <property type="term" value="P:lipid homeostasis"/>
    <property type="evidence" value="ECO:0007669"/>
    <property type="project" value="TreeGrafter"/>
</dbReference>
<dbReference type="OrthoDB" id="538336at2759"/>
<keyword evidence="16" id="KW-1185">Reference proteome</keyword>
<dbReference type="GO" id="GO:0005777">
    <property type="term" value="C:peroxisome"/>
    <property type="evidence" value="ECO:0007669"/>
    <property type="project" value="UniProtKB-SubCell"/>
</dbReference>
<dbReference type="InterPro" id="IPR046373">
    <property type="entry name" value="Acyl-CoA_Oxase/DH_mid-dom_sf"/>
</dbReference>
<dbReference type="GO" id="GO:0005504">
    <property type="term" value="F:fatty acid binding"/>
    <property type="evidence" value="ECO:0007669"/>
    <property type="project" value="TreeGrafter"/>
</dbReference>
<dbReference type="InterPro" id="IPR009100">
    <property type="entry name" value="AcylCoA_DH/oxidase_NM_dom_sf"/>
</dbReference>
<dbReference type="InterPro" id="IPR055060">
    <property type="entry name" value="ACOX_C_alpha1"/>
</dbReference>
<dbReference type="OMA" id="VWAQLYT"/>
<dbReference type="InterPro" id="IPR012258">
    <property type="entry name" value="Acyl-CoA_oxidase"/>
</dbReference>
<evidence type="ECO:0000259" key="14">
    <source>
        <dbReference type="Pfam" id="PF02770"/>
    </source>
</evidence>
<dbReference type="RefSeq" id="XP_018014584.1">
    <property type="nucleotide sequence ID" value="XM_018159095.2"/>
</dbReference>
<evidence type="ECO:0000259" key="13">
    <source>
        <dbReference type="Pfam" id="PF01756"/>
    </source>
</evidence>
<gene>
    <name evidence="17" type="primary">LOC108671540</name>
</gene>
<dbReference type="KEGG" id="hazt:108671540"/>
<evidence type="ECO:0000256" key="4">
    <source>
        <dbReference type="ARBA" id="ARBA00006288"/>
    </source>
</evidence>
<dbReference type="Proteomes" id="UP000694843">
    <property type="component" value="Unplaced"/>
</dbReference>
<keyword evidence="5 11" id="KW-0285">Flavoprotein</keyword>
<protein>
    <recommendedName>
        <fullName evidence="11">Acyl-coenzyme A oxidase</fullName>
    </recommendedName>
</protein>
<organism evidence="16 17">
    <name type="scientific">Hyalella azteca</name>
    <name type="common">Amphipod</name>
    <dbReference type="NCBI Taxonomy" id="294128"/>
    <lineage>
        <taxon>Eukaryota</taxon>
        <taxon>Metazoa</taxon>
        <taxon>Ecdysozoa</taxon>
        <taxon>Arthropoda</taxon>
        <taxon>Crustacea</taxon>
        <taxon>Multicrustacea</taxon>
        <taxon>Malacostraca</taxon>
        <taxon>Eumalacostraca</taxon>
        <taxon>Peracarida</taxon>
        <taxon>Amphipoda</taxon>
        <taxon>Senticaudata</taxon>
        <taxon>Talitrida</taxon>
        <taxon>Talitroidea</taxon>
        <taxon>Hyalellidae</taxon>
        <taxon>Hyalella</taxon>
    </lineage>
</organism>
<dbReference type="GeneID" id="108671540"/>
<evidence type="ECO:0000256" key="5">
    <source>
        <dbReference type="ARBA" id="ARBA00022630"/>
    </source>
</evidence>